<dbReference type="EMBL" id="JANIEX010000222">
    <property type="protein sequence ID" value="KAJ3570716.1"/>
    <property type="molecule type" value="Genomic_DNA"/>
</dbReference>
<dbReference type="InterPro" id="IPR001542">
    <property type="entry name" value="Defensin_invertebrate/fungal"/>
</dbReference>
<feature type="domain" description="Nephrocystin 3-like N-terminal" evidence="7">
    <location>
        <begin position="204"/>
        <end position="365"/>
    </location>
</feature>
<evidence type="ECO:0000256" key="3">
    <source>
        <dbReference type="ARBA" id="ARBA00023157"/>
    </source>
</evidence>
<evidence type="ECO:0000313" key="9">
    <source>
        <dbReference type="Proteomes" id="UP001213000"/>
    </source>
</evidence>
<feature type="region of interest" description="Disordered" evidence="4">
    <location>
        <begin position="106"/>
        <end position="132"/>
    </location>
</feature>
<dbReference type="AlphaFoldDB" id="A0AAD5YXR9"/>
<feature type="chain" id="PRO_5042065238" description="NACHT domain-containing protein" evidence="5">
    <location>
        <begin position="21"/>
        <end position="742"/>
    </location>
</feature>
<proteinExistence type="inferred from homology"/>
<feature type="signal peptide" evidence="5">
    <location>
        <begin position="1"/>
        <end position="20"/>
    </location>
</feature>
<comment type="similarity">
    <text evidence="1">Belongs to the invertebrate defensin family.</text>
</comment>
<dbReference type="InterPro" id="IPR027417">
    <property type="entry name" value="P-loop_NTPase"/>
</dbReference>
<keyword evidence="9" id="KW-1185">Reference proteome</keyword>
<accession>A0AAD5YXR9</accession>
<evidence type="ECO:0000256" key="1">
    <source>
        <dbReference type="ARBA" id="ARBA00007085"/>
    </source>
</evidence>
<keyword evidence="3" id="KW-1015">Disulfide bond</keyword>
<dbReference type="CDD" id="cd21806">
    <property type="entry name" value="DEFL_defensin-like"/>
    <property type="match status" value="1"/>
</dbReference>
<dbReference type="Pfam" id="PF24883">
    <property type="entry name" value="NPHP3_N"/>
    <property type="match status" value="1"/>
</dbReference>
<dbReference type="InterPro" id="IPR056884">
    <property type="entry name" value="NPHP3-like_N"/>
</dbReference>
<dbReference type="InterPro" id="IPR036574">
    <property type="entry name" value="Scorpion_toxin-like_sf"/>
</dbReference>
<keyword evidence="5" id="KW-0732">Signal</keyword>
<dbReference type="Gene3D" id="3.40.50.300">
    <property type="entry name" value="P-loop containing nucleotide triphosphate hydrolases"/>
    <property type="match status" value="1"/>
</dbReference>
<dbReference type="Proteomes" id="UP001213000">
    <property type="component" value="Unassembled WGS sequence"/>
</dbReference>
<protein>
    <recommendedName>
        <fullName evidence="10">NACHT domain-containing protein</fullName>
    </recommendedName>
</protein>
<gene>
    <name evidence="8" type="ORF">NP233_g4221</name>
</gene>
<dbReference type="Gene3D" id="3.30.30.10">
    <property type="entry name" value="Knottin, scorpion toxin-like"/>
    <property type="match status" value="1"/>
</dbReference>
<name>A0AAD5YXR9_9AGAR</name>
<evidence type="ECO:0000259" key="7">
    <source>
        <dbReference type="Pfam" id="PF24883"/>
    </source>
</evidence>
<evidence type="ECO:0000259" key="6">
    <source>
        <dbReference type="Pfam" id="PF01097"/>
    </source>
</evidence>
<feature type="compositionally biased region" description="Basic and acidic residues" evidence="4">
    <location>
        <begin position="106"/>
        <end position="119"/>
    </location>
</feature>
<comment type="caution">
    <text evidence="8">The sequence shown here is derived from an EMBL/GenBank/DDBJ whole genome shotgun (WGS) entry which is preliminary data.</text>
</comment>
<dbReference type="SUPFAM" id="SSF52540">
    <property type="entry name" value="P-loop containing nucleoside triphosphate hydrolases"/>
    <property type="match status" value="1"/>
</dbReference>
<dbReference type="PANTHER" id="PTHR10039:SF16">
    <property type="entry name" value="GPI INOSITOL-DEACYLASE"/>
    <property type="match status" value="1"/>
</dbReference>
<dbReference type="PANTHER" id="PTHR10039">
    <property type="entry name" value="AMELOGENIN"/>
    <property type="match status" value="1"/>
</dbReference>
<sequence>MKATQILVSFIALFAASTVATPAATNTEVTCDLLSWSPFAGAACAAHCIRLGHRGGWCDNRLGWASTRRPYDRNSCGWASIPLPLTAMLLDLSRFRVYWKRVSASDRRSEEPTGADQKDAMPSGQTGGFFSNASGTMVSNPTMVDYHPNMSIHNIYQVVTNGNAGLNLLRPYICKDADVNASARYPPPRCHPGTRQKIGKKLRDEWLGGPTHSSKIMWLSGPAGTGKSAVAQTFAEYCEENGCLGSSYFFSRPNHRDKFETVIPTIIYHLASTFPEYAILLDRVIAYDPTILDKAPRTQLRKLIVEPFSLLQAQGHPLTQRSLVILLDGLDECHGLELQCELVEMIGELVRLKKDLPFRWLICSRPEPHLEYIFSRADFVIDCQKHRLLIDADTKTDVSKFLHDGLEAIKTRFWGSCSLDWPSPEQLIRIIDIVDGLFALGDTVLKYIGSAQYADPAQRLVDFLAYMERADRVTADNPLETLDLLYSRILGDIPEHIWPTTKQILQLEFHLSGVTERSAQTTANFLRTNQTTFYAALRTLHSVLEIPTPADAVSTELRAFHASFSDYLTNSVRSGKYHISESDAYRDNGELGLFWHSVMLSDVATVSDDLLKRKDYPSLTLVPYLKWSSGQPDQAAQGLYDFLAERTWWGVSGSAQLYKVPSKLLPFLEDFPFPYMELGDPGFLRFISWLSQQGPPSHLLRTEASNDLDKVLLKSVVSHFSARGVSVVPMAFPIAKIEASTT</sequence>
<evidence type="ECO:0008006" key="10">
    <source>
        <dbReference type="Google" id="ProtNLM"/>
    </source>
</evidence>
<keyword evidence="2" id="KW-0677">Repeat</keyword>
<evidence type="ECO:0000256" key="4">
    <source>
        <dbReference type="SAM" id="MobiDB-lite"/>
    </source>
</evidence>
<organism evidence="8 9">
    <name type="scientific">Leucocoprinus birnbaumii</name>
    <dbReference type="NCBI Taxonomy" id="56174"/>
    <lineage>
        <taxon>Eukaryota</taxon>
        <taxon>Fungi</taxon>
        <taxon>Dikarya</taxon>
        <taxon>Basidiomycota</taxon>
        <taxon>Agaricomycotina</taxon>
        <taxon>Agaricomycetes</taxon>
        <taxon>Agaricomycetidae</taxon>
        <taxon>Agaricales</taxon>
        <taxon>Agaricineae</taxon>
        <taxon>Agaricaceae</taxon>
        <taxon>Leucocoprinus</taxon>
    </lineage>
</organism>
<dbReference type="GO" id="GO:0006952">
    <property type="term" value="P:defense response"/>
    <property type="evidence" value="ECO:0007669"/>
    <property type="project" value="InterPro"/>
</dbReference>
<dbReference type="SUPFAM" id="SSF57095">
    <property type="entry name" value="Scorpion toxin-like"/>
    <property type="match status" value="1"/>
</dbReference>
<evidence type="ECO:0000313" key="8">
    <source>
        <dbReference type="EMBL" id="KAJ3570716.1"/>
    </source>
</evidence>
<reference evidence="8" key="1">
    <citation type="submission" date="2022-07" db="EMBL/GenBank/DDBJ databases">
        <title>Genome Sequence of Leucocoprinus birnbaumii.</title>
        <authorList>
            <person name="Buettner E."/>
        </authorList>
    </citation>
    <scope>NUCLEOTIDE SEQUENCE</scope>
    <source>
        <strain evidence="8">VT141</strain>
    </source>
</reference>
<feature type="domain" description="Invertebrate defensins family profile" evidence="6">
    <location>
        <begin position="41"/>
        <end position="60"/>
    </location>
</feature>
<dbReference type="Pfam" id="PF01097">
    <property type="entry name" value="Defensin_2"/>
    <property type="match status" value="1"/>
</dbReference>
<evidence type="ECO:0000256" key="5">
    <source>
        <dbReference type="SAM" id="SignalP"/>
    </source>
</evidence>
<evidence type="ECO:0000256" key="2">
    <source>
        <dbReference type="ARBA" id="ARBA00022737"/>
    </source>
</evidence>